<evidence type="ECO:0000259" key="1">
    <source>
        <dbReference type="Pfam" id="PF24626"/>
    </source>
</evidence>
<dbReference type="PANTHER" id="PTHR46148:SF60">
    <property type="entry name" value="CHROMO DOMAIN-CONTAINING PROTEIN"/>
    <property type="match status" value="1"/>
</dbReference>
<accession>A0A396J8Q1</accession>
<dbReference type="InterPro" id="IPR056924">
    <property type="entry name" value="SH3_Tf2-1"/>
</dbReference>
<name>A0A396J8Q1_MEDTR</name>
<evidence type="ECO:0000313" key="2">
    <source>
        <dbReference type="EMBL" id="RHN73374.1"/>
    </source>
</evidence>
<gene>
    <name evidence="2" type="ORF">MtrunA17_Chr2g0297751</name>
</gene>
<dbReference type="PANTHER" id="PTHR46148">
    <property type="entry name" value="CHROMO DOMAIN-CONTAINING PROTEIN"/>
    <property type="match status" value="1"/>
</dbReference>
<comment type="caution">
    <text evidence="2">The sequence shown here is derived from an EMBL/GenBank/DDBJ whole genome shotgun (WGS) entry which is preliminary data.</text>
</comment>
<dbReference type="Gramene" id="rna9177">
    <property type="protein sequence ID" value="RHN73374.1"/>
    <property type="gene ID" value="gene9177"/>
</dbReference>
<dbReference type="Pfam" id="PF24626">
    <property type="entry name" value="SH3_Tf2-1"/>
    <property type="match status" value="1"/>
</dbReference>
<protein>
    <recommendedName>
        <fullName evidence="1">Tf2-1-like SH3-like domain-containing protein</fullName>
    </recommendedName>
</protein>
<dbReference type="EMBL" id="PSQE01000002">
    <property type="protein sequence ID" value="RHN73374.1"/>
    <property type="molecule type" value="Genomic_DNA"/>
</dbReference>
<sequence length="207" mass="23908">MAPFEALYGRRCRTPLCWFESGESVVLGPDLVHETTEKVRLIREKMKASQSRQKSYHDKRRKDLEFQEGDHVFLRVTPLTGVGRALKSRKLTPKFIGPYQISERIGTVAYRVGLPPHLSNLHDVFHVSQLRKYVADPSHVIPRDDDVQVRDNLTVETMPLRIDDRKVKSLRGKEIPLVRVVWGGATDESLTWELESKMRESYPELFA</sequence>
<reference evidence="2" key="1">
    <citation type="journal article" date="2018" name="Nat. Plants">
        <title>Whole-genome landscape of Medicago truncatula symbiotic genes.</title>
        <authorList>
            <person name="Pecrix Y."/>
            <person name="Gamas P."/>
            <person name="Carrere S."/>
        </authorList>
    </citation>
    <scope>NUCLEOTIDE SEQUENCE</scope>
    <source>
        <tissue evidence="2">Leaves</tissue>
    </source>
</reference>
<proteinExistence type="predicted"/>
<organism evidence="2">
    <name type="scientific">Medicago truncatula</name>
    <name type="common">Barrel medic</name>
    <name type="synonym">Medicago tribuloides</name>
    <dbReference type="NCBI Taxonomy" id="3880"/>
    <lineage>
        <taxon>Eukaryota</taxon>
        <taxon>Viridiplantae</taxon>
        <taxon>Streptophyta</taxon>
        <taxon>Embryophyta</taxon>
        <taxon>Tracheophyta</taxon>
        <taxon>Spermatophyta</taxon>
        <taxon>Magnoliopsida</taxon>
        <taxon>eudicotyledons</taxon>
        <taxon>Gunneridae</taxon>
        <taxon>Pentapetalae</taxon>
        <taxon>rosids</taxon>
        <taxon>fabids</taxon>
        <taxon>Fabales</taxon>
        <taxon>Fabaceae</taxon>
        <taxon>Papilionoideae</taxon>
        <taxon>50 kb inversion clade</taxon>
        <taxon>NPAAA clade</taxon>
        <taxon>Hologalegina</taxon>
        <taxon>IRL clade</taxon>
        <taxon>Trifolieae</taxon>
        <taxon>Medicago</taxon>
    </lineage>
</organism>
<feature type="domain" description="Tf2-1-like SH3-like" evidence="1">
    <location>
        <begin position="69"/>
        <end position="134"/>
    </location>
</feature>
<dbReference type="AlphaFoldDB" id="A0A396J8Q1"/>
<dbReference type="Proteomes" id="UP000265566">
    <property type="component" value="Chromosome 2"/>
</dbReference>